<keyword evidence="5" id="KW-1185">Reference proteome</keyword>
<dbReference type="PANTHER" id="PTHR31636">
    <property type="entry name" value="OSJNBA0084A10.13 PROTEIN-RELATED"/>
    <property type="match status" value="1"/>
</dbReference>
<proteinExistence type="inferred from homology"/>
<dbReference type="GO" id="GO:0006355">
    <property type="term" value="P:regulation of DNA-templated transcription"/>
    <property type="evidence" value="ECO:0000318"/>
    <property type="project" value="GO_Central"/>
</dbReference>
<evidence type="ECO:0000256" key="1">
    <source>
        <dbReference type="ARBA" id="ARBA00023015"/>
    </source>
</evidence>
<comment type="caution">
    <text evidence="3">Lacks conserved residue(s) required for the propagation of feature annotation.</text>
</comment>
<dbReference type="GO" id="GO:0005634">
    <property type="term" value="C:nucleus"/>
    <property type="evidence" value="ECO:0000318"/>
    <property type="project" value="GO_Central"/>
</dbReference>
<evidence type="ECO:0000313" key="5">
    <source>
        <dbReference type="Proteomes" id="UP000818029"/>
    </source>
</evidence>
<feature type="region of interest" description="Disordered" evidence="4">
    <location>
        <begin position="563"/>
        <end position="593"/>
    </location>
</feature>
<feature type="short sequence motif" description="VHIID" evidence="3">
    <location>
        <begin position="345"/>
        <end position="349"/>
    </location>
</feature>
<sequence>MGNDVFSFGDLNVYGAPDKLSSSNNEFESFDGGNKGKAGGFYGVEDWGETGGIDSLPSDYGFYGDASMGASGFSFFKQDHHQLQQQQQQEQLSFIEYGLLNGVSFNAQSPLIQACFDEIAELGGINNGVYEDIGEAKKGKQYPGLSSLGLLNNYGNGFKRLNGERKSDDDITVSDTKDEDRKLSTEEVMRVAGEMFLKSCGQTIDGISGIDHPFGLSFSGFSDRETRDIELAALLLAAAEKVGYQQYESASRLLKQCDYMSSKTGNPVQRVVYYFSEALREKIERETGRSSSKSLKWKPLCNYDTEMTALNPTVLACHGAFPFGQVSQFAGIQAIVENVAEANKVHIIDLAIKNGIQWTILIQALASRQHEYRLELLKITAVATEAKDLIDGTGKRLSSFAQSLGVPFAFKVVMVSDMLDLKEDFFELDAEETIVSYAAFAFRSMLVAPNRIENIMKVLRVMNPCLMVVTEVEANHNSPIFVNRFIEVLFYFSAYFDCIATCMEQDSKNREILESVFFGDGIRNMVAAEGTDRKVRNVKFDVWRAFFVRYGMEEAELSMSSKKVVDKSGQKQRENKEKPVEAMRRNQQQVRNHVSDSVEHGIDKMHRAADRCLVYPLAAIEGAIQGAARGVHNVVTQKHHLEYGATCGSSSHPDKCKCKRKSKSKPHCSTCGHPVGSSTPYEFYSYPPAPPPPRSPQFQYHHQPTFPVPCRPPY</sequence>
<dbReference type="PROSITE" id="PS50985">
    <property type="entry name" value="GRAS"/>
    <property type="match status" value="1"/>
</dbReference>
<feature type="region of interest" description="Leucine repeat II (LRII)" evidence="3">
    <location>
        <begin position="392"/>
        <end position="424"/>
    </location>
</feature>
<accession>A0A1U8MP38</accession>
<dbReference type="STRING" id="3635.A0A1U8MP38"/>
<feature type="region of interest" description="SAW" evidence="3">
    <location>
        <begin position="527"/>
        <end position="600"/>
    </location>
</feature>
<gene>
    <name evidence="6" type="primary">LOC107938658</name>
</gene>
<feature type="region of interest" description="Disordered" evidence="4">
    <location>
        <begin position="682"/>
        <end position="714"/>
    </location>
</feature>
<dbReference type="GeneID" id="107938658"/>
<organism evidence="5 6">
    <name type="scientific">Gossypium hirsutum</name>
    <name type="common">Upland cotton</name>
    <name type="synonym">Gossypium mexicanum</name>
    <dbReference type="NCBI Taxonomy" id="3635"/>
    <lineage>
        <taxon>Eukaryota</taxon>
        <taxon>Viridiplantae</taxon>
        <taxon>Streptophyta</taxon>
        <taxon>Embryophyta</taxon>
        <taxon>Tracheophyta</taxon>
        <taxon>Spermatophyta</taxon>
        <taxon>Magnoliopsida</taxon>
        <taxon>eudicotyledons</taxon>
        <taxon>Gunneridae</taxon>
        <taxon>Pentapetalae</taxon>
        <taxon>rosids</taxon>
        <taxon>malvids</taxon>
        <taxon>Malvales</taxon>
        <taxon>Malvaceae</taxon>
        <taxon>Malvoideae</taxon>
        <taxon>Gossypium</taxon>
    </lineage>
</organism>
<evidence type="ECO:0000256" key="3">
    <source>
        <dbReference type="PROSITE-ProRule" id="PRU01191"/>
    </source>
</evidence>
<protein>
    <submittedName>
        <fullName evidence="6">Scarecrow-like protein 31</fullName>
    </submittedName>
</protein>
<comment type="similarity">
    <text evidence="3">Belongs to the GRAS family.</text>
</comment>
<dbReference type="OrthoDB" id="770224at2759"/>
<dbReference type="Pfam" id="PF03514">
    <property type="entry name" value="GRAS"/>
    <property type="match status" value="1"/>
</dbReference>
<dbReference type="InterPro" id="IPR005202">
    <property type="entry name" value="TF_GRAS"/>
</dbReference>
<evidence type="ECO:0000313" key="6">
    <source>
        <dbReference type="RefSeq" id="XP_016727369.1"/>
    </source>
</evidence>
<dbReference type="GO" id="GO:0003700">
    <property type="term" value="F:DNA-binding transcription factor activity"/>
    <property type="evidence" value="ECO:0000318"/>
    <property type="project" value="GO_Central"/>
</dbReference>
<evidence type="ECO:0000256" key="4">
    <source>
        <dbReference type="SAM" id="MobiDB-lite"/>
    </source>
</evidence>
<dbReference type="RefSeq" id="XP_016727369.1">
    <property type="nucleotide sequence ID" value="XM_016871880.1"/>
</dbReference>
<reference evidence="6" key="2">
    <citation type="submission" date="2025-08" db="UniProtKB">
        <authorList>
            <consortium name="RefSeq"/>
        </authorList>
    </citation>
    <scope>IDENTIFICATION</scope>
</reference>
<keyword evidence="2" id="KW-0804">Transcription</keyword>
<name>A0A1U8MP38_GOSHI</name>
<dbReference type="Proteomes" id="UP000818029">
    <property type="component" value="Chromosome A02"/>
</dbReference>
<dbReference type="GO" id="GO:0043565">
    <property type="term" value="F:sequence-specific DNA binding"/>
    <property type="evidence" value="ECO:0000318"/>
    <property type="project" value="GO_Central"/>
</dbReference>
<dbReference type="KEGG" id="ghi:107938658"/>
<keyword evidence="1" id="KW-0805">Transcription regulation</keyword>
<dbReference type="PaxDb" id="3635-A0A1U8MP38"/>
<dbReference type="AlphaFoldDB" id="A0A1U8MP38"/>
<reference evidence="5" key="1">
    <citation type="journal article" date="2020" name="Nat. Genet.">
        <title>Genomic diversifications of five Gossypium allopolyploid species and their impact on cotton improvement.</title>
        <authorList>
            <person name="Chen Z.J."/>
            <person name="Sreedasyam A."/>
            <person name="Ando A."/>
            <person name="Song Q."/>
            <person name="De Santiago L.M."/>
            <person name="Hulse-Kemp A.M."/>
            <person name="Ding M."/>
            <person name="Ye W."/>
            <person name="Kirkbride R.C."/>
            <person name="Jenkins J."/>
            <person name="Plott C."/>
            <person name="Lovell J."/>
            <person name="Lin Y.M."/>
            <person name="Vaughn R."/>
            <person name="Liu B."/>
            <person name="Simpson S."/>
            <person name="Scheffler B.E."/>
            <person name="Wen L."/>
            <person name="Saski C.A."/>
            <person name="Grover C.E."/>
            <person name="Hu G."/>
            <person name="Conover J.L."/>
            <person name="Carlson J.W."/>
            <person name="Shu S."/>
            <person name="Boston L.B."/>
            <person name="Williams M."/>
            <person name="Peterson D.G."/>
            <person name="McGee K."/>
            <person name="Jones D.C."/>
            <person name="Wendel J.F."/>
            <person name="Stelly D.M."/>
            <person name="Grimwood J."/>
            <person name="Schmutz J."/>
        </authorList>
    </citation>
    <scope>NUCLEOTIDE SEQUENCE [LARGE SCALE GENOMIC DNA]</scope>
    <source>
        <strain evidence="5">cv. TM-1</strain>
    </source>
</reference>
<evidence type="ECO:0000256" key="2">
    <source>
        <dbReference type="ARBA" id="ARBA00023163"/>
    </source>
</evidence>
<feature type="compositionally biased region" description="Basic and acidic residues" evidence="4">
    <location>
        <begin position="563"/>
        <end position="584"/>
    </location>
</feature>